<dbReference type="STRING" id="1448308.A0A2T2NKE8"/>
<dbReference type="AlphaFoldDB" id="A0A2T2NKE8"/>
<dbReference type="Proteomes" id="UP000240883">
    <property type="component" value="Unassembled WGS sequence"/>
</dbReference>
<dbReference type="EMBL" id="KZ678136">
    <property type="protein sequence ID" value="PSN65902.1"/>
    <property type="molecule type" value="Genomic_DNA"/>
</dbReference>
<dbReference type="InterPro" id="IPR051236">
    <property type="entry name" value="HAT_RTT109-like"/>
</dbReference>
<dbReference type="GO" id="GO:0008081">
    <property type="term" value="F:phosphoric diester hydrolase activity"/>
    <property type="evidence" value="ECO:0007669"/>
    <property type="project" value="InterPro"/>
</dbReference>
<reference evidence="4 5" key="1">
    <citation type="journal article" date="2018" name="Front. Microbiol.">
        <title>Genome-Wide Analysis of Corynespora cassiicola Leaf Fall Disease Putative Effectors.</title>
        <authorList>
            <person name="Lopez D."/>
            <person name="Ribeiro S."/>
            <person name="Label P."/>
            <person name="Fumanal B."/>
            <person name="Venisse J.S."/>
            <person name="Kohler A."/>
            <person name="de Oliveira R.R."/>
            <person name="Labutti K."/>
            <person name="Lipzen A."/>
            <person name="Lail K."/>
            <person name="Bauer D."/>
            <person name="Ohm R.A."/>
            <person name="Barry K.W."/>
            <person name="Spatafora J."/>
            <person name="Grigoriev I.V."/>
            <person name="Martin F.M."/>
            <person name="Pujade-Renaud V."/>
        </authorList>
    </citation>
    <scope>NUCLEOTIDE SEQUENCE [LARGE SCALE GENOMIC DNA]</scope>
    <source>
        <strain evidence="4 5">Philippines</strain>
    </source>
</reference>
<proteinExistence type="inferred from homology"/>
<evidence type="ECO:0000313" key="4">
    <source>
        <dbReference type="EMBL" id="PSN65902.1"/>
    </source>
</evidence>
<gene>
    <name evidence="4" type="ORF">BS50DRAFT_574392</name>
</gene>
<evidence type="ECO:0000313" key="5">
    <source>
        <dbReference type="Proteomes" id="UP000240883"/>
    </source>
</evidence>
<sequence>MLSVEKCTDWFSGLVHLFNVFLLYVPLLLDDYSPSYPTWPQPGDVPSPGQDPPSNITQNVQPIPCHSHNDYWRQIPLYEALHYGCTGVEADVWLFDNDLYVGHSTNALTRDKTFQSMYIDPLVKMLDQQNTPSEFTTLSNNTTSGPKNGIFQLAPTQTLVLLVDFKNSGPAILPFVDSQLSPLRDRGYLSFYDGHTTHSRPITVVATGNAPFNLLTANTAYRDIFFDAPLDRLYEPPSPPHPEFNDQLPGPPLLSPRDGQGTVGTTPDSVFDASNSYYASVSFRASIGYLWRGRLSAAQLERIRGQVRGARARGLKARYWSTPAWPVGLRNHVWEVLVREGADVLNGDELVEITRVDWRGRRHGGVMG</sequence>
<dbReference type="SUPFAM" id="SSF51695">
    <property type="entry name" value="PLC-like phosphodiesterases"/>
    <property type="match status" value="1"/>
</dbReference>
<evidence type="ECO:0000256" key="1">
    <source>
        <dbReference type="ARBA" id="ARBA00008858"/>
    </source>
</evidence>
<dbReference type="GO" id="GO:0006629">
    <property type="term" value="P:lipid metabolic process"/>
    <property type="evidence" value="ECO:0007669"/>
    <property type="project" value="InterPro"/>
</dbReference>
<dbReference type="PANTHER" id="PTHR31571">
    <property type="entry name" value="ALTERED INHERITANCE OF MITOCHONDRIA PROTEIN 6"/>
    <property type="match status" value="1"/>
</dbReference>
<evidence type="ECO:0000256" key="3">
    <source>
        <dbReference type="SAM" id="MobiDB-lite"/>
    </source>
</evidence>
<accession>A0A2T2NKE8</accession>
<feature type="region of interest" description="Disordered" evidence="3">
    <location>
        <begin position="236"/>
        <end position="265"/>
    </location>
</feature>
<name>A0A2T2NKE8_CORCC</name>
<dbReference type="InterPro" id="IPR017946">
    <property type="entry name" value="PLC-like_Pdiesterase_TIM-brl"/>
</dbReference>
<keyword evidence="5" id="KW-1185">Reference proteome</keyword>
<organism evidence="4 5">
    <name type="scientific">Corynespora cassiicola Philippines</name>
    <dbReference type="NCBI Taxonomy" id="1448308"/>
    <lineage>
        <taxon>Eukaryota</taxon>
        <taxon>Fungi</taxon>
        <taxon>Dikarya</taxon>
        <taxon>Ascomycota</taxon>
        <taxon>Pezizomycotina</taxon>
        <taxon>Dothideomycetes</taxon>
        <taxon>Pleosporomycetidae</taxon>
        <taxon>Pleosporales</taxon>
        <taxon>Corynesporascaceae</taxon>
        <taxon>Corynespora</taxon>
    </lineage>
</organism>
<dbReference type="PANTHER" id="PTHR31571:SF1">
    <property type="entry name" value="ALTERED INHERITANCE OF MITOCHONDRIA PROTEIN 6"/>
    <property type="match status" value="1"/>
</dbReference>
<dbReference type="OrthoDB" id="4153866at2759"/>
<comment type="similarity">
    <text evidence="1">Belongs to the AIM6 family.</text>
</comment>
<protein>
    <recommendedName>
        <fullName evidence="2">Altered inheritance of mitochondria protein 6</fullName>
    </recommendedName>
</protein>
<evidence type="ECO:0000256" key="2">
    <source>
        <dbReference type="ARBA" id="ARBA00014286"/>
    </source>
</evidence>